<name>A0A9P8T7U4_9ASCO</name>
<reference evidence="1" key="2">
    <citation type="submission" date="2021-01" db="EMBL/GenBank/DDBJ databases">
        <authorList>
            <person name="Schikora-Tamarit M.A."/>
        </authorList>
    </citation>
    <scope>NUCLEOTIDE SEQUENCE</scope>
    <source>
        <strain evidence="1">CBS6075</strain>
    </source>
</reference>
<comment type="caution">
    <text evidence="1">The sequence shown here is derived from an EMBL/GenBank/DDBJ whole genome shotgun (WGS) entry which is preliminary data.</text>
</comment>
<evidence type="ECO:0000313" key="2">
    <source>
        <dbReference type="Proteomes" id="UP000769157"/>
    </source>
</evidence>
<gene>
    <name evidence="1" type="ORF">OGAPHI_002579</name>
</gene>
<proteinExistence type="predicted"/>
<accession>A0A9P8T7U4</accession>
<sequence length="79" mass="8731">MKMFSKNSPMSLIPMLGSSLISFDSQSKSIMSNNMSILESTMSNIPSSALVWVFWNSFCDCSLISNEEDRNLAIIGSVE</sequence>
<dbReference type="RefSeq" id="XP_046063238.1">
    <property type="nucleotide sequence ID" value="XM_046203464.1"/>
</dbReference>
<evidence type="ECO:0000313" key="1">
    <source>
        <dbReference type="EMBL" id="KAH3668824.1"/>
    </source>
</evidence>
<reference evidence="1" key="1">
    <citation type="journal article" date="2021" name="Open Biol.">
        <title>Shared evolutionary footprints suggest mitochondrial oxidative damage underlies multiple complex I losses in fungi.</title>
        <authorList>
            <person name="Schikora-Tamarit M.A."/>
            <person name="Marcet-Houben M."/>
            <person name="Nosek J."/>
            <person name="Gabaldon T."/>
        </authorList>
    </citation>
    <scope>NUCLEOTIDE SEQUENCE</scope>
    <source>
        <strain evidence="1">CBS6075</strain>
    </source>
</reference>
<dbReference type="EMBL" id="JAEUBE010000158">
    <property type="protein sequence ID" value="KAH3668824.1"/>
    <property type="molecule type" value="Genomic_DNA"/>
</dbReference>
<organism evidence="1 2">
    <name type="scientific">Ogataea philodendri</name>
    <dbReference type="NCBI Taxonomy" id="1378263"/>
    <lineage>
        <taxon>Eukaryota</taxon>
        <taxon>Fungi</taxon>
        <taxon>Dikarya</taxon>
        <taxon>Ascomycota</taxon>
        <taxon>Saccharomycotina</taxon>
        <taxon>Pichiomycetes</taxon>
        <taxon>Pichiales</taxon>
        <taxon>Pichiaceae</taxon>
        <taxon>Ogataea</taxon>
    </lineage>
</organism>
<dbReference type="Proteomes" id="UP000769157">
    <property type="component" value="Unassembled WGS sequence"/>
</dbReference>
<dbReference type="AlphaFoldDB" id="A0A9P8T7U4"/>
<dbReference type="GeneID" id="70234546"/>
<protein>
    <submittedName>
        <fullName evidence="1">Uncharacterized protein</fullName>
    </submittedName>
</protein>
<keyword evidence="2" id="KW-1185">Reference proteome</keyword>